<dbReference type="Pfam" id="PF00531">
    <property type="entry name" value="Death"/>
    <property type="match status" value="1"/>
</dbReference>
<feature type="site" description="Cleavage; by autolysis" evidence="3">
    <location>
        <begin position="547"/>
        <end position="548"/>
    </location>
</feature>
<organism evidence="7 8">
    <name type="scientific">Megalops atlanticus</name>
    <name type="common">Tarpon</name>
    <name type="synonym">Clupea gigantea</name>
    <dbReference type="NCBI Taxonomy" id="7932"/>
    <lineage>
        <taxon>Eukaryota</taxon>
        <taxon>Metazoa</taxon>
        <taxon>Chordata</taxon>
        <taxon>Craniata</taxon>
        <taxon>Vertebrata</taxon>
        <taxon>Euteleostomi</taxon>
        <taxon>Actinopterygii</taxon>
        <taxon>Neopterygii</taxon>
        <taxon>Teleostei</taxon>
        <taxon>Elopiformes</taxon>
        <taxon>Megalopidae</taxon>
        <taxon>Megalops</taxon>
    </lineage>
</organism>
<dbReference type="InterPro" id="IPR011029">
    <property type="entry name" value="DEATH-like_dom_sf"/>
</dbReference>
<keyword evidence="2" id="KW-0677">Repeat</keyword>
<evidence type="ECO:0000256" key="1">
    <source>
        <dbReference type="ARBA" id="ARBA00022614"/>
    </source>
</evidence>
<dbReference type="InterPro" id="IPR001611">
    <property type="entry name" value="Leu-rich_rpt"/>
</dbReference>
<feature type="region of interest" description="Disordered" evidence="4">
    <location>
        <begin position="46"/>
        <end position="91"/>
    </location>
</feature>
<dbReference type="PROSITE" id="PS51450">
    <property type="entry name" value="LRR"/>
    <property type="match status" value="4"/>
</dbReference>
<dbReference type="Gene3D" id="1.10.533.10">
    <property type="entry name" value="Death Domain, Fas"/>
    <property type="match status" value="1"/>
</dbReference>
<dbReference type="PROSITE" id="PS50017">
    <property type="entry name" value="DEATH_DOMAIN"/>
    <property type="match status" value="1"/>
</dbReference>
<dbReference type="InterPro" id="IPR055414">
    <property type="entry name" value="LRR_R13L4/SHOC2-like"/>
</dbReference>
<dbReference type="Pfam" id="PF23598">
    <property type="entry name" value="LRR_14"/>
    <property type="match status" value="1"/>
</dbReference>
<name>A0A9D3Q732_MEGAT</name>
<dbReference type="FunFam" id="1.10.533.10:FF:000088">
    <property type="entry name" value="P53-induced death domain protein 1"/>
    <property type="match status" value="1"/>
</dbReference>
<evidence type="ECO:0000256" key="4">
    <source>
        <dbReference type="SAM" id="MobiDB-lite"/>
    </source>
</evidence>
<dbReference type="PROSITE" id="PS51145">
    <property type="entry name" value="ZU5"/>
    <property type="match status" value="1"/>
</dbReference>
<dbReference type="OrthoDB" id="676979at2759"/>
<dbReference type="Pfam" id="PF00791">
    <property type="entry name" value="ZU5"/>
    <property type="match status" value="1"/>
</dbReference>
<feature type="region of interest" description="Disordered" evidence="4">
    <location>
        <begin position="1"/>
        <end position="26"/>
    </location>
</feature>
<dbReference type="InterPro" id="IPR000906">
    <property type="entry name" value="ZU5_dom"/>
</dbReference>
<dbReference type="FunFam" id="3.80.10.10:FF:001086">
    <property type="entry name" value="P53-induced death domain protein 1"/>
    <property type="match status" value="1"/>
</dbReference>
<dbReference type="Gene3D" id="3.80.10.10">
    <property type="entry name" value="Ribonuclease Inhibitor"/>
    <property type="match status" value="1"/>
</dbReference>
<dbReference type="PANTHER" id="PTHR48051:SF39">
    <property type="entry name" value="P53-INDUCED DEATH DOMAIN PROTEIN 1"/>
    <property type="match status" value="1"/>
</dbReference>
<dbReference type="SUPFAM" id="SSF47986">
    <property type="entry name" value="DEATH domain"/>
    <property type="match status" value="1"/>
</dbReference>
<proteinExistence type="predicted"/>
<dbReference type="Pfam" id="PF10461">
    <property type="entry name" value="Peptidase_S68"/>
    <property type="match status" value="1"/>
</dbReference>
<evidence type="ECO:0000256" key="3">
    <source>
        <dbReference type="PIRSR" id="PIRSR619502-2"/>
    </source>
</evidence>
<dbReference type="Proteomes" id="UP001046870">
    <property type="component" value="Chromosome 7"/>
</dbReference>
<feature type="domain" description="ZU5" evidence="6">
    <location>
        <begin position="557"/>
        <end position="698"/>
    </location>
</feature>
<dbReference type="GO" id="GO:0006915">
    <property type="term" value="P:apoptotic process"/>
    <property type="evidence" value="ECO:0007669"/>
    <property type="project" value="InterPro"/>
</dbReference>
<dbReference type="GO" id="GO:0007165">
    <property type="term" value="P:signal transduction"/>
    <property type="evidence" value="ECO:0007669"/>
    <property type="project" value="InterPro"/>
</dbReference>
<evidence type="ECO:0000259" key="5">
    <source>
        <dbReference type="PROSITE" id="PS50017"/>
    </source>
</evidence>
<accession>A0A9D3Q732</accession>
<dbReference type="SUPFAM" id="SSF52058">
    <property type="entry name" value="L domain-like"/>
    <property type="match status" value="1"/>
</dbReference>
<dbReference type="InterPro" id="IPR032675">
    <property type="entry name" value="LRR_dom_sf"/>
</dbReference>
<dbReference type="PANTHER" id="PTHR48051">
    <property type="match status" value="1"/>
</dbReference>
<evidence type="ECO:0000313" key="7">
    <source>
        <dbReference type="EMBL" id="KAG7473969.1"/>
    </source>
</evidence>
<dbReference type="EMBL" id="JAFDVH010000007">
    <property type="protein sequence ID" value="KAG7473969.1"/>
    <property type="molecule type" value="Genomic_DNA"/>
</dbReference>
<dbReference type="InterPro" id="IPR050216">
    <property type="entry name" value="LRR_domain-containing"/>
</dbReference>
<protein>
    <recommendedName>
        <fullName evidence="9">P53-induced death domain protein 1</fullName>
    </recommendedName>
</protein>
<feature type="region of interest" description="Disordered" evidence="4">
    <location>
        <begin position="384"/>
        <end position="406"/>
    </location>
</feature>
<dbReference type="GO" id="GO:0006974">
    <property type="term" value="P:DNA damage response"/>
    <property type="evidence" value="ECO:0007669"/>
    <property type="project" value="InterPro"/>
</dbReference>
<feature type="compositionally biased region" description="Basic and acidic residues" evidence="4">
    <location>
        <begin position="46"/>
        <end position="81"/>
    </location>
</feature>
<dbReference type="InterPro" id="IPR000488">
    <property type="entry name" value="Death_dom"/>
</dbReference>
<evidence type="ECO:0000313" key="8">
    <source>
        <dbReference type="Proteomes" id="UP001046870"/>
    </source>
</evidence>
<keyword evidence="1" id="KW-0433">Leucine-rich repeat</keyword>
<dbReference type="InterPro" id="IPR019502">
    <property type="entry name" value="Peptidase_S68_pidd"/>
</dbReference>
<comment type="caution">
    <text evidence="7">The sequence shown here is derived from an EMBL/GenBank/DDBJ whole genome shotgun (WGS) entry which is preliminary data.</text>
</comment>
<evidence type="ECO:0000259" key="6">
    <source>
        <dbReference type="PROSITE" id="PS51145"/>
    </source>
</evidence>
<reference evidence="7" key="1">
    <citation type="submission" date="2021-01" db="EMBL/GenBank/DDBJ databases">
        <authorList>
            <person name="Zahm M."/>
            <person name="Roques C."/>
            <person name="Cabau C."/>
            <person name="Klopp C."/>
            <person name="Donnadieu C."/>
            <person name="Jouanno E."/>
            <person name="Lampietro C."/>
            <person name="Louis A."/>
            <person name="Herpin A."/>
            <person name="Echchiki A."/>
            <person name="Berthelot C."/>
            <person name="Parey E."/>
            <person name="Roest-Crollius H."/>
            <person name="Braasch I."/>
            <person name="Postlethwait J."/>
            <person name="Bobe J."/>
            <person name="Montfort J."/>
            <person name="Bouchez O."/>
            <person name="Begum T."/>
            <person name="Mejri S."/>
            <person name="Adams A."/>
            <person name="Chen W.-J."/>
            <person name="Guiguen Y."/>
        </authorList>
    </citation>
    <scope>NUCLEOTIDE SEQUENCE</scope>
    <source>
        <strain evidence="7">YG-15Mar2019-1</strain>
        <tissue evidence="7">Brain</tissue>
    </source>
</reference>
<gene>
    <name evidence="7" type="ORF">MATL_G00101500</name>
</gene>
<evidence type="ECO:0008006" key="9">
    <source>
        <dbReference type="Google" id="ProtNLM"/>
    </source>
</evidence>
<dbReference type="InterPro" id="IPR003591">
    <property type="entry name" value="Leu-rich_rpt_typical-subtyp"/>
</dbReference>
<dbReference type="FunFam" id="2.60.220.30:FF:000011">
    <property type="entry name" value="P53-induced death domain protein 1"/>
    <property type="match status" value="1"/>
</dbReference>
<dbReference type="AlphaFoldDB" id="A0A9D3Q732"/>
<feature type="domain" description="Death" evidence="5">
    <location>
        <begin position="885"/>
        <end position="971"/>
    </location>
</feature>
<dbReference type="SMART" id="SM00369">
    <property type="entry name" value="LRR_TYP"/>
    <property type="match status" value="6"/>
</dbReference>
<dbReference type="GO" id="GO:0005737">
    <property type="term" value="C:cytoplasm"/>
    <property type="evidence" value="ECO:0007669"/>
    <property type="project" value="TreeGrafter"/>
</dbReference>
<dbReference type="Gene3D" id="2.60.220.30">
    <property type="match status" value="2"/>
</dbReference>
<keyword evidence="8" id="KW-1185">Reference proteome</keyword>
<sequence>MDENREKRRGRGMGEERRLVKVEDGHRDLAMRALLVPVGTTVVMEWNRETEMNDEKSEGKETSKGEEKKGEHKSLTQKEGKDTEDDGKPAYSLLSVFPSLDTSTPTPLTSSSPSPPWHPLPLSISSSLSSPFLSLSLPLTQPVELCAVLCDSRLTLDVYLGGAAMLPVLLESAPEQVRKVKYLRLGSEDGDGLERALAILPHLTLLRSLAIRGHCLQDPRGNALPGLLSSLPPSLSSLSLLTHLDFSFNQLSSFPSCLLSLPHLSTLLLSHNFLSSLPSSLGCLHSLTYLILMGNRLQSIPPSLGELRALQTLDLSHNFLEALPKEAGLLEGLRTLELSHNRLRELPDTMGSLLSLRELVIHSNNLHRVPECVKNLPHLIRLDTRNNPLGRPPTPPPPTPTPPAQTETELPELHIGPNQHCFYVSAAGCHVFLPGGAELLFPQGCMVSTVTLKWAERRPDRKWIWLEEHDFLLSRPLELLPHGTAFLKPIEICVPYRKARRGEVVVRRFDGESWSTLPTTMRRGSQRHSVQPGGRPARLACCTVSQFSWFVVVSRLVRDTCSVPSEGALLVSSVDPAIKLMFPQGCTQQTRTVILQVLQVALSEVQELSGDSQASASPLLCLSQEPSIPFLRPVRVQMPLPPGLTGQTMDVSCLYLLHGDPVAHTWTDVTPQASLQITHLYAIFTITHFSWYWLWYTTQRCVSGVVRKVYERLRQFRVQFLVLQRRTDPMQVLLQCLPTNKVESTVCSLSTQYDGPQPSDVCELLEGEQFFAGFERGIDINTDRPDCIEGRLSFVFYSHLKNHKEIYICPSPGQEEPVRGQVSFYRGEVPSDIPQEVTQKRKGPDTQWLATLPLRLPGVRAEKRDVEDPPVPPLNLGDPESGYLTEANLLAISLQIGHDWRSIGINLGMSYQELDRMQYKHRDDLGALVLEILFHWARQRGEAGPGAVPELVEAMVESGRRDLAEEIRDIVHLGTRKYEESLKRVGLDPDVSSAST</sequence>
<feature type="site" description="Cleavage; by autolysis" evidence="3">
    <location>
        <begin position="689"/>
        <end position="690"/>
    </location>
</feature>
<evidence type="ECO:0000256" key="2">
    <source>
        <dbReference type="ARBA" id="ARBA00022737"/>
    </source>
</evidence>
<feature type="compositionally biased region" description="Pro residues" evidence="4">
    <location>
        <begin position="390"/>
        <end position="403"/>
    </location>
</feature>
<dbReference type="SMART" id="SM00364">
    <property type="entry name" value="LRR_BAC"/>
    <property type="match status" value="7"/>
</dbReference>